<dbReference type="RefSeq" id="WP_126704797.1">
    <property type="nucleotide sequence ID" value="NZ_CP034593.1"/>
</dbReference>
<protein>
    <recommendedName>
        <fullName evidence="1">VOC domain-containing protein</fullName>
    </recommendedName>
</protein>
<evidence type="ECO:0000313" key="3">
    <source>
        <dbReference type="Proteomes" id="UP000280344"/>
    </source>
</evidence>
<reference evidence="2 3" key="1">
    <citation type="submission" date="2018-12" db="EMBL/GenBank/DDBJ databases">
        <title>Complete genome sequence of Flaviflexus sp. H23T48.</title>
        <authorList>
            <person name="Bae J.-W."/>
            <person name="Lee J.-Y."/>
        </authorList>
    </citation>
    <scope>NUCLEOTIDE SEQUENCE [LARGE SCALE GENOMIC DNA]</scope>
    <source>
        <strain evidence="2 3">H23T48</strain>
    </source>
</reference>
<dbReference type="SUPFAM" id="SSF54593">
    <property type="entry name" value="Glyoxalase/Bleomycin resistance protein/Dihydroxybiphenyl dioxygenase"/>
    <property type="match status" value="1"/>
</dbReference>
<organism evidence="2 3">
    <name type="scientific">Flaviflexus ciconiae</name>
    <dbReference type="NCBI Taxonomy" id="2496867"/>
    <lineage>
        <taxon>Bacteria</taxon>
        <taxon>Bacillati</taxon>
        <taxon>Actinomycetota</taxon>
        <taxon>Actinomycetes</taxon>
        <taxon>Actinomycetales</taxon>
        <taxon>Actinomycetaceae</taxon>
        <taxon>Flaviflexus</taxon>
    </lineage>
</organism>
<evidence type="ECO:0000313" key="2">
    <source>
        <dbReference type="EMBL" id="AZQ77995.1"/>
    </source>
</evidence>
<dbReference type="Pfam" id="PF00903">
    <property type="entry name" value="Glyoxalase"/>
    <property type="match status" value="1"/>
</dbReference>
<dbReference type="Gene3D" id="3.10.180.10">
    <property type="entry name" value="2,3-Dihydroxybiphenyl 1,2-Dioxygenase, domain 1"/>
    <property type="match status" value="1"/>
</dbReference>
<dbReference type="KEGG" id="flh:EJ997_12280"/>
<gene>
    <name evidence="2" type="ORF">EJ997_12280</name>
</gene>
<dbReference type="OrthoDB" id="8018325at2"/>
<dbReference type="Proteomes" id="UP000280344">
    <property type="component" value="Chromosome"/>
</dbReference>
<name>A0A3S9Q045_9ACTO</name>
<keyword evidence="3" id="KW-1185">Reference proteome</keyword>
<dbReference type="InterPro" id="IPR029068">
    <property type="entry name" value="Glyas_Bleomycin-R_OHBP_Dase"/>
</dbReference>
<proteinExistence type="predicted"/>
<dbReference type="PROSITE" id="PS51819">
    <property type="entry name" value="VOC"/>
    <property type="match status" value="1"/>
</dbReference>
<dbReference type="InterPro" id="IPR004360">
    <property type="entry name" value="Glyas_Fos-R_dOase_dom"/>
</dbReference>
<feature type="domain" description="VOC" evidence="1">
    <location>
        <begin position="1"/>
        <end position="148"/>
    </location>
</feature>
<dbReference type="AlphaFoldDB" id="A0A3S9Q045"/>
<sequence>MLTWFAYEFTDDITASRAFYLDLIGMEAVWDEEDSFAFIHDSVQVLFSQAGPQFHDDKHGETARGHVAHCATGWAFQPGWGHGPVPLEQETARMRSSSIALSPDQFLKAVERVTAAGFPHLFDEPSWVGYWSFPVQDPDGTTVELTDPKTGEDALHPGLAQRWHPPAHSAQSHGCQPVATV</sequence>
<dbReference type="InterPro" id="IPR037523">
    <property type="entry name" value="VOC_core"/>
</dbReference>
<accession>A0A3S9Q045</accession>
<evidence type="ECO:0000259" key="1">
    <source>
        <dbReference type="PROSITE" id="PS51819"/>
    </source>
</evidence>
<dbReference type="EMBL" id="CP034593">
    <property type="protein sequence ID" value="AZQ77995.1"/>
    <property type="molecule type" value="Genomic_DNA"/>
</dbReference>